<dbReference type="GO" id="GO:0030311">
    <property type="term" value="P:poly-N-acetyllactosamine biosynthetic process"/>
    <property type="evidence" value="ECO:0007669"/>
    <property type="project" value="TreeGrafter"/>
</dbReference>
<dbReference type="GO" id="GO:0000139">
    <property type="term" value="C:Golgi membrane"/>
    <property type="evidence" value="ECO:0007669"/>
    <property type="project" value="UniProtKB-SubCell"/>
</dbReference>
<dbReference type="GO" id="GO:0008532">
    <property type="term" value="F:N-acetyllactosaminide beta-1,3-N-acetylglucosaminyltransferase activity"/>
    <property type="evidence" value="ECO:0007669"/>
    <property type="project" value="UniProtKB-EC"/>
</dbReference>
<evidence type="ECO:0000256" key="4">
    <source>
        <dbReference type="ARBA" id="ARBA00008661"/>
    </source>
</evidence>
<keyword evidence="17" id="KW-0732">Signal</keyword>
<evidence type="ECO:0000256" key="17">
    <source>
        <dbReference type="SAM" id="SignalP"/>
    </source>
</evidence>
<comment type="catalytic activity">
    <reaction evidence="14">
        <text>a beta-D-galactosyl-(1-&gt;4)-N-acetyl-beta-D-glucosaminyl derivative + UDP-N-acetyl-alpha-D-glucosamine = an N-acetyl-beta-D-glucosaminyl-(1-&gt;3)-beta-D-galactosyl-(1-&gt;4)-N-acetyl-beta-D-glucosaminyl derivative + UDP + H(+)</text>
        <dbReference type="Rhea" id="RHEA:14389"/>
        <dbReference type="ChEBI" id="CHEBI:15378"/>
        <dbReference type="ChEBI" id="CHEBI:57705"/>
        <dbReference type="ChEBI" id="CHEBI:58223"/>
        <dbReference type="ChEBI" id="CHEBI:133507"/>
        <dbReference type="ChEBI" id="CHEBI:134090"/>
        <dbReference type="EC" id="2.4.1.149"/>
    </reaction>
</comment>
<name>A0A3Q3ARB9_KRYMA</name>
<evidence type="ECO:0000256" key="6">
    <source>
        <dbReference type="ARBA" id="ARBA00022679"/>
    </source>
</evidence>
<accession>A0A3Q3ARB9</accession>
<evidence type="ECO:0000256" key="16">
    <source>
        <dbReference type="RuleBase" id="RU363063"/>
    </source>
</evidence>
<keyword evidence="8 16" id="KW-0735">Signal-anchor</keyword>
<dbReference type="FunFam" id="3.90.550.50:FF:000010">
    <property type="entry name" value="Hexosyltransferase"/>
    <property type="match status" value="1"/>
</dbReference>
<evidence type="ECO:0000256" key="11">
    <source>
        <dbReference type="ARBA" id="ARBA00023136"/>
    </source>
</evidence>
<evidence type="ECO:0000256" key="8">
    <source>
        <dbReference type="ARBA" id="ARBA00022968"/>
    </source>
</evidence>
<dbReference type="STRING" id="37003.ENSKMAP00000019016"/>
<evidence type="ECO:0000256" key="5">
    <source>
        <dbReference type="ARBA" id="ARBA00022676"/>
    </source>
</evidence>
<evidence type="ECO:0000256" key="14">
    <source>
        <dbReference type="ARBA" id="ARBA00050470"/>
    </source>
</evidence>
<dbReference type="GeneID" id="108237942"/>
<evidence type="ECO:0000256" key="3">
    <source>
        <dbReference type="ARBA" id="ARBA00004922"/>
    </source>
</evidence>
<comment type="subcellular location">
    <subcellularLocation>
        <location evidence="2 16">Golgi apparatus membrane</location>
        <topology evidence="2 16">Single-pass type II membrane protein</topology>
    </subcellularLocation>
</comment>
<dbReference type="EC" id="2.4.1.-" evidence="16"/>
<keyword evidence="9 16" id="KW-1133">Transmembrane helix</keyword>
<reference evidence="18" key="2">
    <citation type="submission" date="2025-09" db="UniProtKB">
        <authorList>
            <consortium name="Ensembl"/>
        </authorList>
    </citation>
    <scope>IDENTIFICATION</scope>
</reference>
<evidence type="ECO:0000256" key="9">
    <source>
        <dbReference type="ARBA" id="ARBA00022989"/>
    </source>
</evidence>
<sequence length="453" mass="51994">MARCWCRWRNVLICLCMPCCCLVFMYTCLAVLVAISITSMNTQTFTKPSIGSFFVAPGSSGNDSVAPVPKTFWEQDLHHDALWNKLQRSVDHHFNHILHPNKAVKVSERHNFNDSLLKQTFANIMSKETVKSNLETLPVEIQDFITNMQKRDYPILTQPRGVCGTQAKQETKPPLILLAIKSTELNYKNRKAIRETWGRTGWVQGQKINNSDKELVGGYVRRVFLLGKESSADLGVEISDVLRMENQRYGDILQWNFKDTFFNLTLKDVLFWSWFSRHCGQTHFILKGDDDVFVNTPKLITYLHHQLNKPQANNAMEDFMMGDVIMAAQPNRNKRSKYFIPPSFYKGVYPVYAGGGGVVYSGKLARRLFSISKTVHLFPIDDVYVGMCMVLLNAHPLHHPAFLTFDRSEKEEGEPCSYHTILLVHKRSPEQIVRLWANLKKTQEQCQDMPLKG</sequence>
<keyword evidence="19" id="KW-1185">Reference proteome</keyword>
<evidence type="ECO:0000256" key="2">
    <source>
        <dbReference type="ARBA" id="ARBA00004323"/>
    </source>
</evidence>
<dbReference type="PANTHER" id="PTHR11214:SF234">
    <property type="entry name" value="HEXOSYLTRANSFERASE"/>
    <property type="match status" value="1"/>
</dbReference>
<dbReference type="PANTHER" id="PTHR11214">
    <property type="entry name" value="BETA-1,3-N-ACETYLGLUCOSAMINYLTRANSFERASE"/>
    <property type="match status" value="1"/>
</dbReference>
<evidence type="ECO:0000256" key="13">
    <source>
        <dbReference type="ARBA" id="ARBA00023211"/>
    </source>
</evidence>
<dbReference type="KEGG" id="kmr:108237942"/>
<reference evidence="18" key="1">
    <citation type="submission" date="2025-08" db="UniProtKB">
        <authorList>
            <consortium name="Ensembl"/>
        </authorList>
    </citation>
    <scope>IDENTIFICATION</scope>
</reference>
<evidence type="ECO:0000313" key="19">
    <source>
        <dbReference type="Proteomes" id="UP000264800"/>
    </source>
</evidence>
<dbReference type="InterPro" id="IPR002659">
    <property type="entry name" value="Glyco_trans_31"/>
</dbReference>
<evidence type="ECO:0000256" key="1">
    <source>
        <dbReference type="ARBA" id="ARBA00001936"/>
    </source>
</evidence>
<organism evidence="18 19">
    <name type="scientific">Kryptolebias marmoratus</name>
    <name type="common">Mangrove killifish</name>
    <name type="synonym">Rivulus marmoratus</name>
    <dbReference type="NCBI Taxonomy" id="37003"/>
    <lineage>
        <taxon>Eukaryota</taxon>
        <taxon>Metazoa</taxon>
        <taxon>Chordata</taxon>
        <taxon>Craniata</taxon>
        <taxon>Vertebrata</taxon>
        <taxon>Euteleostomi</taxon>
        <taxon>Actinopterygii</taxon>
        <taxon>Neopterygii</taxon>
        <taxon>Teleostei</taxon>
        <taxon>Neoteleostei</taxon>
        <taxon>Acanthomorphata</taxon>
        <taxon>Ovalentaria</taxon>
        <taxon>Atherinomorphae</taxon>
        <taxon>Cyprinodontiformes</taxon>
        <taxon>Rivulidae</taxon>
        <taxon>Kryptolebias</taxon>
    </lineage>
</organism>
<proteinExistence type="inferred from homology"/>
<dbReference type="Gene3D" id="3.90.550.50">
    <property type="match status" value="1"/>
</dbReference>
<dbReference type="AlphaFoldDB" id="A0A3Q3ARB9"/>
<feature type="chain" id="PRO_5018545495" description="Hexosyltransferase" evidence="17">
    <location>
        <begin position="22"/>
        <end position="453"/>
    </location>
</feature>
<dbReference type="GeneTree" id="ENSGT00940000164878"/>
<keyword evidence="7 16" id="KW-0812">Transmembrane</keyword>
<dbReference type="OrthoDB" id="2139606at2759"/>
<feature type="transmembrane region" description="Helical" evidence="16">
    <location>
        <begin position="12"/>
        <end position="37"/>
    </location>
</feature>
<keyword evidence="11 16" id="KW-0472">Membrane</keyword>
<keyword evidence="6" id="KW-0808">Transferase</keyword>
<comment type="pathway">
    <text evidence="3">Protein modification; protein glycosylation.</text>
</comment>
<dbReference type="GO" id="GO:0006493">
    <property type="term" value="P:protein O-linked glycosylation"/>
    <property type="evidence" value="ECO:0007669"/>
    <property type="project" value="TreeGrafter"/>
</dbReference>
<dbReference type="Proteomes" id="UP000264800">
    <property type="component" value="Unplaced"/>
</dbReference>
<keyword evidence="5 16" id="KW-0328">Glycosyltransferase</keyword>
<feature type="signal peptide" evidence="17">
    <location>
        <begin position="1"/>
        <end position="21"/>
    </location>
</feature>
<comment type="similarity">
    <text evidence="4 16">Belongs to the glycosyltransferase 31 family.</text>
</comment>
<evidence type="ECO:0000256" key="15">
    <source>
        <dbReference type="ARBA" id="ARBA00065824"/>
    </source>
</evidence>
<evidence type="ECO:0000256" key="10">
    <source>
        <dbReference type="ARBA" id="ARBA00023034"/>
    </source>
</evidence>
<evidence type="ECO:0000313" key="18">
    <source>
        <dbReference type="Ensembl" id="ENSKMAP00000019016.1"/>
    </source>
</evidence>
<comment type="cofactor">
    <cofactor evidence="1">
        <name>Mn(2+)</name>
        <dbReference type="ChEBI" id="CHEBI:29035"/>
    </cofactor>
</comment>
<comment type="subunit">
    <text evidence="15">Interacts with B3GNT8; this interaction greatly increases B3GNT2 catalytic activity, independently of B3GNT8 enzymatic activity.</text>
</comment>
<keyword evidence="10 16" id="KW-0333">Golgi apparatus</keyword>
<protein>
    <recommendedName>
        <fullName evidence="16">Hexosyltransferase</fullName>
        <ecNumber evidence="16">2.4.1.-</ecNumber>
    </recommendedName>
</protein>
<keyword evidence="12" id="KW-0325">Glycoprotein</keyword>
<dbReference type="OMA" id="GMCMIRL"/>
<dbReference type="Pfam" id="PF01762">
    <property type="entry name" value="Galactosyl_T"/>
    <property type="match status" value="1"/>
</dbReference>
<keyword evidence="13" id="KW-0464">Manganese</keyword>
<dbReference type="RefSeq" id="XP_017275180.1">
    <property type="nucleotide sequence ID" value="XM_017419691.3"/>
</dbReference>
<dbReference type="Ensembl" id="ENSKMAT00000019278.1">
    <property type="protein sequence ID" value="ENSKMAP00000019016.1"/>
    <property type="gene ID" value="ENSKMAG00000014140.1"/>
</dbReference>
<evidence type="ECO:0000256" key="7">
    <source>
        <dbReference type="ARBA" id="ARBA00022692"/>
    </source>
</evidence>
<evidence type="ECO:0000256" key="12">
    <source>
        <dbReference type="ARBA" id="ARBA00023180"/>
    </source>
</evidence>